<dbReference type="InterPro" id="IPR001114">
    <property type="entry name" value="Adenylosuccinate_synthetase"/>
</dbReference>
<evidence type="ECO:0000256" key="4">
    <source>
        <dbReference type="ARBA" id="ARBA00022741"/>
    </source>
</evidence>
<dbReference type="InterPro" id="IPR042109">
    <property type="entry name" value="Adenylosuccinate_synth_dom1"/>
</dbReference>
<feature type="binding site" evidence="8">
    <location>
        <begin position="300"/>
        <end position="306"/>
    </location>
    <ligand>
        <name>substrate</name>
    </ligand>
</feature>
<feature type="binding site" description="in other chain" evidence="8">
    <location>
        <begin position="39"/>
        <end position="42"/>
    </location>
    <ligand>
        <name>IMP</name>
        <dbReference type="ChEBI" id="CHEBI:58053"/>
        <note>ligand shared between dimeric partners</note>
    </ligand>
</feature>
<dbReference type="Proteomes" id="UP001465153">
    <property type="component" value="Unassembled WGS sequence"/>
</dbReference>
<dbReference type="SMART" id="SM00788">
    <property type="entry name" value="Adenylsucc_synt"/>
    <property type="match status" value="1"/>
</dbReference>
<keyword evidence="4 8" id="KW-0547">Nucleotide-binding</keyword>
<dbReference type="HAMAP" id="MF_00011">
    <property type="entry name" value="Adenylosucc_synth"/>
    <property type="match status" value="1"/>
</dbReference>
<dbReference type="InterPro" id="IPR018220">
    <property type="entry name" value="Adenylosuccin_syn_GTP-bd"/>
</dbReference>
<dbReference type="NCBIfam" id="TIGR00184">
    <property type="entry name" value="purA"/>
    <property type="match status" value="1"/>
</dbReference>
<keyword evidence="2 8" id="KW-0436">Ligase</keyword>
<reference evidence="11 12" key="1">
    <citation type="submission" date="2024-04" db="EMBL/GenBank/DDBJ databases">
        <title>Draft genome sequence of Sessilibacter corallicola NBRC 116591.</title>
        <authorList>
            <person name="Miyakawa T."/>
            <person name="Kusuya Y."/>
            <person name="Miura T."/>
        </authorList>
    </citation>
    <scope>NUCLEOTIDE SEQUENCE [LARGE SCALE GENOMIC DNA]</scope>
    <source>
        <strain evidence="11 12">KU-00831-HH</strain>
    </source>
</reference>
<dbReference type="PANTHER" id="PTHR11846">
    <property type="entry name" value="ADENYLOSUCCINATE SYNTHETASE"/>
    <property type="match status" value="1"/>
</dbReference>
<comment type="function">
    <text evidence="8">Plays an important role in the de novo pathway of purine nucleotide biosynthesis. Catalyzes the first committed step in the biosynthesis of AMP from IMP.</text>
</comment>
<dbReference type="InterPro" id="IPR027417">
    <property type="entry name" value="P-loop_NTPase"/>
</dbReference>
<feature type="active site" evidence="9">
    <location>
        <position position="141"/>
    </location>
</feature>
<protein>
    <recommendedName>
        <fullName evidence="8 10">Adenylosuccinate synthetase</fullName>
        <shortName evidence="8">AMPSase</shortName>
        <shortName evidence="8">AdSS</shortName>
        <ecNumber evidence="8 10">6.3.4.4</ecNumber>
    </recommendedName>
    <alternativeName>
        <fullName evidence="8">IMP--aspartate ligase</fullName>
    </alternativeName>
</protein>
<keyword evidence="8" id="KW-0963">Cytoplasm</keyword>
<dbReference type="Gene3D" id="1.10.300.10">
    <property type="entry name" value="Adenylosuccinate Synthetase, subunit A, domain 2"/>
    <property type="match status" value="1"/>
</dbReference>
<dbReference type="PROSITE" id="PS00513">
    <property type="entry name" value="ADENYLOSUCCIN_SYN_2"/>
    <property type="match status" value="1"/>
</dbReference>
<dbReference type="Gene3D" id="3.40.440.10">
    <property type="entry name" value="Adenylosuccinate Synthetase, subunit A, domain 1"/>
    <property type="match status" value="1"/>
</dbReference>
<comment type="subcellular location">
    <subcellularLocation>
        <location evidence="8">Cytoplasm</location>
    </subcellularLocation>
</comment>
<comment type="similarity">
    <text evidence="8 10">Belongs to the adenylosuccinate synthetase family.</text>
</comment>
<feature type="binding site" evidence="8">
    <location>
        <position position="144"/>
    </location>
    <ligand>
        <name>IMP</name>
        <dbReference type="ChEBI" id="CHEBI:58053"/>
        <note>ligand shared between dimeric partners</note>
    </ligand>
</feature>
<keyword evidence="3 8" id="KW-0479">Metal-binding</keyword>
<feature type="binding site" description="in other chain" evidence="8">
    <location>
        <position position="130"/>
    </location>
    <ligand>
        <name>IMP</name>
        <dbReference type="ChEBI" id="CHEBI:58053"/>
        <note>ligand shared between dimeric partners</note>
    </ligand>
</feature>
<feature type="binding site" evidence="8">
    <location>
        <position position="14"/>
    </location>
    <ligand>
        <name>Mg(2+)</name>
        <dbReference type="ChEBI" id="CHEBI:18420"/>
    </ligand>
</feature>
<keyword evidence="12" id="KW-1185">Reference proteome</keyword>
<comment type="cofactor">
    <cofactor evidence="8">
        <name>Mg(2+)</name>
        <dbReference type="ChEBI" id="CHEBI:18420"/>
    </cofactor>
    <text evidence="8">Binds 1 Mg(2+) ion per subunit.</text>
</comment>
<feature type="binding site" description="in other chain" evidence="8">
    <location>
        <position position="225"/>
    </location>
    <ligand>
        <name>IMP</name>
        <dbReference type="ChEBI" id="CHEBI:58053"/>
        <note>ligand shared between dimeric partners</note>
    </ligand>
</feature>
<evidence type="ECO:0000313" key="12">
    <source>
        <dbReference type="Proteomes" id="UP001465153"/>
    </source>
</evidence>
<feature type="binding site" evidence="8">
    <location>
        <begin position="41"/>
        <end position="43"/>
    </location>
    <ligand>
        <name>GTP</name>
        <dbReference type="ChEBI" id="CHEBI:37565"/>
    </ligand>
</feature>
<feature type="binding site" evidence="8">
    <location>
        <begin position="414"/>
        <end position="416"/>
    </location>
    <ligand>
        <name>GTP</name>
        <dbReference type="ChEBI" id="CHEBI:37565"/>
    </ligand>
</feature>
<dbReference type="SUPFAM" id="SSF52540">
    <property type="entry name" value="P-loop containing nucleoside triphosphate hydrolases"/>
    <property type="match status" value="1"/>
</dbReference>
<name>A0ABQ0A5B5_9GAMM</name>
<dbReference type="EMBL" id="BAABWN010000002">
    <property type="protein sequence ID" value="GAA6166843.1"/>
    <property type="molecule type" value="Genomic_DNA"/>
</dbReference>
<evidence type="ECO:0000256" key="1">
    <source>
        <dbReference type="ARBA" id="ARBA00011738"/>
    </source>
</evidence>
<comment type="subunit">
    <text evidence="1 8">Homodimer.</text>
</comment>
<evidence type="ECO:0000256" key="5">
    <source>
        <dbReference type="ARBA" id="ARBA00022755"/>
    </source>
</evidence>
<dbReference type="CDD" id="cd03108">
    <property type="entry name" value="AdSS"/>
    <property type="match status" value="1"/>
</dbReference>
<evidence type="ECO:0000313" key="11">
    <source>
        <dbReference type="EMBL" id="GAA6166843.1"/>
    </source>
</evidence>
<keyword evidence="5 8" id="KW-0658">Purine biosynthesis</keyword>
<feature type="binding site" description="in other chain" evidence="8">
    <location>
        <begin position="14"/>
        <end position="17"/>
    </location>
    <ligand>
        <name>IMP</name>
        <dbReference type="ChEBI" id="CHEBI:58053"/>
        <note>ligand shared between dimeric partners</note>
    </ligand>
</feature>
<gene>
    <name evidence="8" type="primary">purA</name>
    <name evidence="11" type="ORF">NBRC116591_06530</name>
</gene>
<feature type="binding site" evidence="8">
    <location>
        <begin position="332"/>
        <end position="334"/>
    </location>
    <ligand>
        <name>GTP</name>
        <dbReference type="ChEBI" id="CHEBI:37565"/>
    </ligand>
</feature>
<dbReference type="PROSITE" id="PS01266">
    <property type="entry name" value="ADENYLOSUCCIN_SYN_1"/>
    <property type="match status" value="1"/>
</dbReference>
<feature type="binding site" description="in other chain" evidence="8">
    <location>
        <position position="304"/>
    </location>
    <ligand>
        <name>IMP</name>
        <dbReference type="ChEBI" id="CHEBI:58053"/>
        <note>ligand shared between dimeric partners</note>
    </ligand>
</feature>
<feature type="binding site" evidence="8">
    <location>
        <position position="41"/>
    </location>
    <ligand>
        <name>Mg(2+)</name>
        <dbReference type="ChEBI" id="CHEBI:18420"/>
    </ligand>
</feature>
<dbReference type="InterPro" id="IPR042110">
    <property type="entry name" value="Adenylosuccinate_synth_dom2"/>
</dbReference>
<dbReference type="InterPro" id="IPR042111">
    <property type="entry name" value="Adenylosuccinate_synth_dom3"/>
</dbReference>
<dbReference type="Pfam" id="PF00709">
    <property type="entry name" value="Adenylsucc_synt"/>
    <property type="match status" value="1"/>
</dbReference>
<feature type="binding site" evidence="8">
    <location>
        <position position="306"/>
    </location>
    <ligand>
        <name>GTP</name>
        <dbReference type="ChEBI" id="CHEBI:37565"/>
    </ligand>
</feature>
<dbReference type="InterPro" id="IPR033128">
    <property type="entry name" value="Adenylosuccin_syn_Lys_AS"/>
</dbReference>
<dbReference type="Gene3D" id="3.90.170.10">
    <property type="entry name" value="Adenylosuccinate Synthetase, subunit A, domain 3"/>
    <property type="match status" value="1"/>
</dbReference>
<proteinExistence type="inferred from homology"/>
<feature type="binding site" description="in other chain" evidence="8">
    <location>
        <position position="240"/>
    </location>
    <ligand>
        <name>IMP</name>
        <dbReference type="ChEBI" id="CHEBI:58053"/>
        <note>ligand shared between dimeric partners</note>
    </ligand>
</feature>
<evidence type="ECO:0000256" key="7">
    <source>
        <dbReference type="ARBA" id="ARBA00023134"/>
    </source>
</evidence>
<dbReference type="NCBIfam" id="NF002223">
    <property type="entry name" value="PRK01117.1"/>
    <property type="match status" value="1"/>
</dbReference>
<evidence type="ECO:0000256" key="3">
    <source>
        <dbReference type="ARBA" id="ARBA00022723"/>
    </source>
</evidence>
<keyword evidence="7 8" id="KW-0342">GTP-binding</keyword>
<dbReference type="EC" id="6.3.4.4" evidence="8 10"/>
<accession>A0ABQ0A5B5</accession>
<feature type="active site" description="Proton donor" evidence="8">
    <location>
        <position position="42"/>
    </location>
</feature>
<feature type="active site" description="Proton acceptor" evidence="8">
    <location>
        <position position="14"/>
    </location>
</feature>
<dbReference type="PANTHER" id="PTHR11846:SF0">
    <property type="entry name" value="ADENYLOSUCCINATE SYNTHETASE"/>
    <property type="match status" value="1"/>
</dbReference>
<evidence type="ECO:0000256" key="8">
    <source>
        <dbReference type="HAMAP-Rule" id="MF_00011"/>
    </source>
</evidence>
<feature type="binding site" evidence="8">
    <location>
        <begin position="13"/>
        <end position="19"/>
    </location>
    <ligand>
        <name>GTP</name>
        <dbReference type="ChEBI" id="CHEBI:37565"/>
    </ligand>
</feature>
<evidence type="ECO:0000256" key="9">
    <source>
        <dbReference type="PROSITE-ProRule" id="PRU10134"/>
    </source>
</evidence>
<evidence type="ECO:0000256" key="10">
    <source>
        <dbReference type="RuleBase" id="RU000520"/>
    </source>
</evidence>
<comment type="caution">
    <text evidence="11">The sequence shown here is derived from an EMBL/GenBank/DDBJ whole genome shotgun (WGS) entry which is preliminary data.</text>
</comment>
<sequence length="430" mass="46568">MGRNVVILGTQWGDEGKGKIVDLLTEQVALVARFQGGHNAGHTLVIDGKTTVLHLIPSGILRDGVKCLIGNGVVLSPEALLKEVAELEANGVPVRERLLLSPACPLILPFHVALDQAREAAKGEAKIGTTGRGIGPAYEDKVARRGLRLGDVFNEESFAEKLKEVMHYHNFALEKYFGVEPVSYEDTLAQALEWAKELKPMVADVTDMLHQARENQENILFEGAQGSLLDIDHGTYPFVTSSNTTAGGTATGSGFGPCYLDYVLGITKAYTTRVGSGPFPTELDCDVGEHLGVKGHEFGATTGRKRRTGWFDAVAVKHAIRINSISGICLTKLDVLDGLETVRICVGYQDNNGQPVGIPYDADGWENVKPVYEDMPGWTDSTFGAKSLDELPQAAKDYIARLEELTGASIDIISTGPDRVETIVKRHPFE</sequence>
<evidence type="ECO:0000256" key="6">
    <source>
        <dbReference type="ARBA" id="ARBA00022842"/>
    </source>
</evidence>
<comment type="catalytic activity">
    <reaction evidence="8 10">
        <text>IMP + L-aspartate + GTP = N(6)-(1,2-dicarboxyethyl)-AMP + GDP + phosphate + 2 H(+)</text>
        <dbReference type="Rhea" id="RHEA:15753"/>
        <dbReference type="ChEBI" id="CHEBI:15378"/>
        <dbReference type="ChEBI" id="CHEBI:29991"/>
        <dbReference type="ChEBI" id="CHEBI:37565"/>
        <dbReference type="ChEBI" id="CHEBI:43474"/>
        <dbReference type="ChEBI" id="CHEBI:57567"/>
        <dbReference type="ChEBI" id="CHEBI:58053"/>
        <dbReference type="ChEBI" id="CHEBI:58189"/>
        <dbReference type="EC" id="6.3.4.4"/>
    </reaction>
</comment>
<evidence type="ECO:0000256" key="2">
    <source>
        <dbReference type="ARBA" id="ARBA00022598"/>
    </source>
</evidence>
<dbReference type="RefSeq" id="WP_233087494.1">
    <property type="nucleotide sequence ID" value="NZ_BAABWN010000002.1"/>
</dbReference>
<organism evidence="11 12">
    <name type="scientific">Sessilibacter corallicola</name>
    <dbReference type="NCBI Taxonomy" id="2904075"/>
    <lineage>
        <taxon>Bacteria</taxon>
        <taxon>Pseudomonadati</taxon>
        <taxon>Pseudomonadota</taxon>
        <taxon>Gammaproteobacteria</taxon>
        <taxon>Cellvibrionales</taxon>
        <taxon>Cellvibrionaceae</taxon>
        <taxon>Sessilibacter</taxon>
    </lineage>
</organism>
<comment type="pathway">
    <text evidence="8 10">Purine metabolism; AMP biosynthesis via de novo pathway; AMP from IMP: step 1/2.</text>
</comment>
<keyword evidence="6 8" id="KW-0460">Magnesium</keyword>